<protein>
    <submittedName>
        <fullName evidence="2">Uncharacterized protein</fullName>
    </submittedName>
</protein>
<evidence type="ECO:0000256" key="1">
    <source>
        <dbReference type="SAM" id="MobiDB-lite"/>
    </source>
</evidence>
<comment type="caution">
    <text evidence="2">The sequence shown here is derived from an EMBL/GenBank/DDBJ whole genome shotgun (WGS) entry which is preliminary data.</text>
</comment>
<proteinExistence type="predicted"/>
<organism evidence="2">
    <name type="scientific">bioreactor metagenome</name>
    <dbReference type="NCBI Taxonomy" id="1076179"/>
    <lineage>
        <taxon>unclassified sequences</taxon>
        <taxon>metagenomes</taxon>
        <taxon>ecological metagenomes</taxon>
    </lineage>
</organism>
<feature type="compositionally biased region" description="Pro residues" evidence="1">
    <location>
        <begin position="10"/>
        <end position="19"/>
    </location>
</feature>
<accession>A0A645AU66</accession>
<gene>
    <name evidence="2" type="ORF">SDC9_103607</name>
</gene>
<sequence length="71" mass="7581">MELGLEPDTAEPPPMPMPNPGKSAATPETVTAMPAKRSVINKADEVEATAKLKPVRMVLDLFDGEIVDIHA</sequence>
<evidence type="ECO:0000313" key="2">
    <source>
        <dbReference type="EMBL" id="MPM56792.1"/>
    </source>
</evidence>
<reference evidence="2" key="1">
    <citation type="submission" date="2019-08" db="EMBL/GenBank/DDBJ databases">
        <authorList>
            <person name="Kucharzyk K."/>
            <person name="Murdoch R.W."/>
            <person name="Higgins S."/>
            <person name="Loffler F."/>
        </authorList>
    </citation>
    <scope>NUCLEOTIDE SEQUENCE</scope>
</reference>
<name>A0A645AU66_9ZZZZ</name>
<feature type="region of interest" description="Disordered" evidence="1">
    <location>
        <begin position="1"/>
        <end position="27"/>
    </location>
</feature>
<dbReference type="EMBL" id="VSSQ01015931">
    <property type="protein sequence ID" value="MPM56792.1"/>
    <property type="molecule type" value="Genomic_DNA"/>
</dbReference>
<dbReference type="AlphaFoldDB" id="A0A645AU66"/>